<evidence type="ECO:0000313" key="4">
    <source>
        <dbReference type="Proteomes" id="UP000627934"/>
    </source>
</evidence>
<dbReference type="SUPFAM" id="SSF54427">
    <property type="entry name" value="NTF2-like"/>
    <property type="match status" value="1"/>
</dbReference>
<dbReference type="AlphaFoldDB" id="A0A8H7IST0"/>
<evidence type="ECO:0000256" key="1">
    <source>
        <dbReference type="SAM" id="SignalP"/>
    </source>
</evidence>
<feature type="chain" id="PRO_5034455976" description="SnoaL-like domain-containing protein" evidence="1">
    <location>
        <begin position="24"/>
        <end position="172"/>
    </location>
</feature>
<sequence>MLILSSNILYALTSFLPLTAGIGTPELTDTSTSKSNVNSHCPPRTTTTIEEQRAAFANFTNLIYTPGGNVTEAYLTYVAEDYIQHNPNTLSGRQNSIDAVQAVINAGATFEIINTAFEDDWGYAFLRVNFAGAAQPTAVVDILRMNGSCIVEHWDVMQERPANATNPIAMWS</sequence>
<proteinExistence type="predicted"/>
<accession>A0A8H7IST0</accession>
<name>A0A8H7IST0_9PEZI</name>
<dbReference type="InterPro" id="IPR037401">
    <property type="entry name" value="SnoaL-like"/>
</dbReference>
<evidence type="ECO:0000313" key="3">
    <source>
        <dbReference type="EMBL" id="KAF9630931.1"/>
    </source>
</evidence>
<feature type="signal peptide" evidence="1">
    <location>
        <begin position="1"/>
        <end position="23"/>
    </location>
</feature>
<dbReference type="Pfam" id="PF12680">
    <property type="entry name" value="SnoaL_2"/>
    <property type="match status" value="1"/>
</dbReference>
<dbReference type="InterPro" id="IPR032710">
    <property type="entry name" value="NTF2-like_dom_sf"/>
</dbReference>
<protein>
    <recommendedName>
        <fullName evidence="2">SnoaL-like domain-containing protein</fullName>
    </recommendedName>
</protein>
<organism evidence="3 4">
    <name type="scientific">Lasiodiplodia theobromae</name>
    <dbReference type="NCBI Taxonomy" id="45133"/>
    <lineage>
        <taxon>Eukaryota</taxon>
        <taxon>Fungi</taxon>
        <taxon>Dikarya</taxon>
        <taxon>Ascomycota</taxon>
        <taxon>Pezizomycotina</taxon>
        <taxon>Dothideomycetes</taxon>
        <taxon>Dothideomycetes incertae sedis</taxon>
        <taxon>Botryosphaeriales</taxon>
        <taxon>Botryosphaeriaceae</taxon>
        <taxon>Lasiodiplodia</taxon>
    </lineage>
</organism>
<keyword evidence="1" id="KW-0732">Signal</keyword>
<gene>
    <name evidence="3" type="ORF">BFW01_g1802</name>
</gene>
<feature type="domain" description="SnoaL-like" evidence="2">
    <location>
        <begin position="72"/>
        <end position="153"/>
    </location>
</feature>
<reference evidence="3" key="1">
    <citation type="submission" date="2016-08" db="EMBL/GenBank/DDBJ databases">
        <authorList>
            <person name="Yan J."/>
        </authorList>
    </citation>
    <scope>NUCLEOTIDE SEQUENCE</scope>
    <source>
        <strain evidence="3">CSS-01s</strain>
    </source>
</reference>
<dbReference type="Proteomes" id="UP000627934">
    <property type="component" value="Unassembled WGS sequence"/>
</dbReference>
<dbReference type="Gene3D" id="3.10.450.50">
    <property type="match status" value="1"/>
</dbReference>
<reference evidence="3" key="2">
    <citation type="journal article" date="2018" name="DNA Res.">
        <title>Comparative genome and transcriptome analyses reveal adaptations to opportunistic infections in woody plant degrading pathogens of Botryosphaeriaceae.</title>
        <authorList>
            <person name="Yan J.Y."/>
            <person name="Zhao W.S."/>
            <person name="Chen Z."/>
            <person name="Xing Q.K."/>
            <person name="Zhang W."/>
            <person name="Chethana K.W.T."/>
            <person name="Xue M.F."/>
            <person name="Xu J.P."/>
            <person name="Phillips A.J.L."/>
            <person name="Wang Y."/>
            <person name="Liu J.H."/>
            <person name="Liu M."/>
            <person name="Zhou Y."/>
            <person name="Jayawardena R.S."/>
            <person name="Manawasinghe I.S."/>
            <person name="Huang J.B."/>
            <person name="Qiao G.H."/>
            <person name="Fu C.Y."/>
            <person name="Guo F.F."/>
            <person name="Dissanayake A.J."/>
            <person name="Peng Y.L."/>
            <person name="Hyde K.D."/>
            <person name="Li X.H."/>
        </authorList>
    </citation>
    <scope>NUCLEOTIDE SEQUENCE</scope>
    <source>
        <strain evidence="3">CSS-01s</strain>
    </source>
</reference>
<evidence type="ECO:0000259" key="2">
    <source>
        <dbReference type="Pfam" id="PF12680"/>
    </source>
</evidence>
<comment type="caution">
    <text evidence="3">The sequence shown here is derived from an EMBL/GenBank/DDBJ whole genome shotgun (WGS) entry which is preliminary data.</text>
</comment>
<dbReference type="EMBL" id="MDYX01000046">
    <property type="protein sequence ID" value="KAF9630931.1"/>
    <property type="molecule type" value="Genomic_DNA"/>
</dbReference>